<sequence length="131" mass="14743">MIAFSVVPTLLQPVLKAHYFFDVLKPLSGCYLKIHSEIPHHPSIMKGSKLRQSRLPRCLISQHNRNFVRGKKSQRACSPSQAMPRHRDHMRCAYSSISPFFVTVVTDLIQSAISVSGAGYAPETHRMAFPP</sequence>
<name>A0A9W4DPD9_BLUGR</name>
<accession>A0A9W4DPD9</accession>
<dbReference type="Proteomes" id="UP000683417">
    <property type="component" value="Unassembled WGS sequence"/>
</dbReference>
<dbReference type="AlphaFoldDB" id="A0A9W4DPD9"/>
<proteinExistence type="predicted"/>
<dbReference type="EMBL" id="CAJHIT010000009">
    <property type="protein sequence ID" value="CAD6505529.1"/>
    <property type="molecule type" value="Genomic_DNA"/>
</dbReference>
<protein>
    <submittedName>
        <fullName evidence="1">BgTH12-01019</fullName>
    </submittedName>
</protein>
<evidence type="ECO:0000313" key="1">
    <source>
        <dbReference type="EMBL" id="CAD6505529.1"/>
    </source>
</evidence>
<evidence type="ECO:0000313" key="2">
    <source>
        <dbReference type="Proteomes" id="UP000683417"/>
    </source>
</evidence>
<reference evidence="1" key="1">
    <citation type="submission" date="2020-10" db="EMBL/GenBank/DDBJ databases">
        <authorList>
            <person name="Muller C M."/>
        </authorList>
    </citation>
    <scope>NUCLEOTIDE SEQUENCE</scope>
    <source>
        <strain evidence="1">THUN-12</strain>
    </source>
</reference>
<organism evidence="1 2">
    <name type="scientific">Blumeria graminis f. sp. triticale</name>
    <dbReference type="NCBI Taxonomy" id="1689686"/>
    <lineage>
        <taxon>Eukaryota</taxon>
        <taxon>Fungi</taxon>
        <taxon>Dikarya</taxon>
        <taxon>Ascomycota</taxon>
        <taxon>Pezizomycotina</taxon>
        <taxon>Leotiomycetes</taxon>
        <taxon>Erysiphales</taxon>
        <taxon>Erysiphaceae</taxon>
        <taxon>Blumeria</taxon>
    </lineage>
</organism>
<comment type="caution">
    <text evidence="1">The sequence shown here is derived from an EMBL/GenBank/DDBJ whole genome shotgun (WGS) entry which is preliminary data.</text>
</comment>
<gene>
    <name evidence="1" type="ORF">BGTH12_LOCUS6887</name>
</gene>